<dbReference type="PANTHER" id="PTHR23284:SF0">
    <property type="entry name" value="PROLACTIN REGULATORY ELEMENT-BINDING PROTEIN"/>
    <property type="match status" value="1"/>
</dbReference>
<dbReference type="PANTHER" id="PTHR23284">
    <property type="entry name" value="PROLACTIN REGULATORY ELEMENT BINDING PROTEIN"/>
    <property type="match status" value="1"/>
</dbReference>
<evidence type="ECO:0000256" key="9">
    <source>
        <dbReference type="ARBA" id="ARBA00023136"/>
    </source>
</evidence>
<organism evidence="11 12">
    <name type="scientific">Cochliobolus sativus</name>
    <name type="common">Common root rot and spot blotch fungus</name>
    <name type="synonym">Bipolaris sorokiniana</name>
    <dbReference type="NCBI Taxonomy" id="45130"/>
    <lineage>
        <taxon>Eukaryota</taxon>
        <taxon>Fungi</taxon>
        <taxon>Dikarya</taxon>
        <taxon>Ascomycota</taxon>
        <taxon>Pezizomycotina</taxon>
        <taxon>Dothideomycetes</taxon>
        <taxon>Pleosporomycetidae</taxon>
        <taxon>Pleosporales</taxon>
        <taxon>Pleosporineae</taxon>
        <taxon>Pleosporaceae</taxon>
        <taxon>Bipolaris</taxon>
    </lineage>
</organism>
<evidence type="ECO:0000313" key="11">
    <source>
        <dbReference type="EMBL" id="KAF5848978.1"/>
    </source>
</evidence>
<reference evidence="11" key="1">
    <citation type="submission" date="2019-11" db="EMBL/GenBank/DDBJ databases">
        <title>Bipolaris sorokiniana Genome sequencing.</title>
        <authorList>
            <person name="Wang H."/>
        </authorList>
    </citation>
    <scope>NUCLEOTIDE SEQUENCE</scope>
</reference>
<dbReference type="OMA" id="EPQLAIF"/>
<name>A0A8H5ZEN6_COCSA</name>
<evidence type="ECO:0000256" key="10">
    <source>
        <dbReference type="RuleBase" id="RU369019"/>
    </source>
</evidence>
<dbReference type="AlphaFoldDB" id="A0A8H5ZEN6"/>
<dbReference type="InterPro" id="IPR015943">
    <property type="entry name" value="WD40/YVTN_repeat-like_dom_sf"/>
</dbReference>
<evidence type="ECO:0000256" key="7">
    <source>
        <dbReference type="ARBA" id="ARBA00022927"/>
    </source>
</evidence>
<dbReference type="GO" id="GO:0006888">
    <property type="term" value="P:endoplasmic reticulum to Golgi vesicle-mediated transport"/>
    <property type="evidence" value="ECO:0007669"/>
    <property type="project" value="UniProtKB-UniRule"/>
</dbReference>
<feature type="transmembrane region" description="Helical" evidence="10">
    <location>
        <begin position="441"/>
        <end position="461"/>
    </location>
</feature>
<keyword evidence="8 10" id="KW-1133">Transmembrane helix</keyword>
<accession>A0A8H5ZEN6</accession>
<comment type="similarity">
    <text evidence="10">Belongs to the WD repeat SEC12 family.</text>
</comment>
<comment type="function">
    <text evidence="10">Guanine nucleotide-exchange factor (GEF) required for the formation or budding of transport vesicles from the ER.</text>
</comment>
<dbReference type="Gene3D" id="2.130.10.10">
    <property type="entry name" value="YVTN repeat-like/Quinoprotein amine dehydrogenase"/>
    <property type="match status" value="1"/>
</dbReference>
<proteinExistence type="inferred from homology"/>
<protein>
    <recommendedName>
        <fullName evidence="10">Guanine nucleotide-exchange factor SEC12</fullName>
    </recommendedName>
</protein>
<dbReference type="EMBL" id="WNKQ01000010">
    <property type="protein sequence ID" value="KAF5848978.1"/>
    <property type="molecule type" value="Genomic_DNA"/>
</dbReference>
<evidence type="ECO:0000256" key="8">
    <source>
        <dbReference type="ARBA" id="ARBA00022989"/>
    </source>
</evidence>
<keyword evidence="9 10" id="KW-0472">Membrane</keyword>
<keyword evidence="1 10" id="KW-0813">Transport</keyword>
<dbReference type="GO" id="GO:0015031">
    <property type="term" value="P:protein transport"/>
    <property type="evidence" value="ECO:0007669"/>
    <property type="project" value="UniProtKB-KW"/>
</dbReference>
<evidence type="ECO:0000256" key="3">
    <source>
        <dbReference type="ARBA" id="ARBA00022692"/>
    </source>
</evidence>
<keyword evidence="3 10" id="KW-0812">Transmembrane</keyword>
<dbReference type="Proteomes" id="UP000624244">
    <property type="component" value="Unassembled WGS sequence"/>
</dbReference>
<dbReference type="GO" id="GO:0000139">
    <property type="term" value="C:Golgi membrane"/>
    <property type="evidence" value="ECO:0007669"/>
    <property type="project" value="UniProtKB-SubCell"/>
</dbReference>
<comment type="caution">
    <text evidence="11">The sequence shown here is derived from an EMBL/GenBank/DDBJ whole genome shotgun (WGS) entry which is preliminary data.</text>
</comment>
<dbReference type="GO" id="GO:0005789">
    <property type="term" value="C:endoplasmic reticulum membrane"/>
    <property type="evidence" value="ECO:0007669"/>
    <property type="project" value="UniProtKB-SubCell"/>
</dbReference>
<evidence type="ECO:0000256" key="4">
    <source>
        <dbReference type="ARBA" id="ARBA00022737"/>
    </source>
</evidence>
<dbReference type="GO" id="GO:0003400">
    <property type="term" value="P:regulation of COPII vesicle coating"/>
    <property type="evidence" value="ECO:0007669"/>
    <property type="project" value="UniProtKB-UniRule"/>
</dbReference>
<evidence type="ECO:0000256" key="1">
    <source>
        <dbReference type="ARBA" id="ARBA00022448"/>
    </source>
</evidence>
<comment type="subcellular location">
    <subcellularLocation>
        <location evidence="10">Endoplasmic reticulum membrane</location>
        <topology evidence="10">Single-pass type II membrane protein</topology>
    </subcellularLocation>
    <subcellularLocation>
        <location evidence="10">Golgi apparatus membrane</location>
        <topology evidence="10">Single-pass type II membrane protein</topology>
    </subcellularLocation>
</comment>
<dbReference type="InterPro" id="IPR045260">
    <property type="entry name" value="Sec12-like"/>
</dbReference>
<keyword evidence="4 10" id="KW-0677">Repeat</keyword>
<evidence type="ECO:0000256" key="2">
    <source>
        <dbReference type="ARBA" id="ARBA00022574"/>
    </source>
</evidence>
<keyword evidence="7 10" id="KW-0653">Protein transport</keyword>
<dbReference type="GO" id="GO:0005085">
    <property type="term" value="F:guanyl-nucleotide exchange factor activity"/>
    <property type="evidence" value="ECO:0007669"/>
    <property type="project" value="InterPro"/>
</dbReference>
<keyword evidence="5 10" id="KW-0256">Endoplasmic reticulum</keyword>
<evidence type="ECO:0000256" key="5">
    <source>
        <dbReference type="ARBA" id="ARBA00022824"/>
    </source>
</evidence>
<keyword evidence="6" id="KW-0931">ER-Golgi transport</keyword>
<evidence type="ECO:0000256" key="6">
    <source>
        <dbReference type="ARBA" id="ARBA00022892"/>
    </source>
</evidence>
<keyword evidence="2 10" id="KW-0853">WD repeat</keyword>
<gene>
    <name evidence="11" type="ORF">GGP41_010052</name>
</gene>
<evidence type="ECO:0000313" key="12">
    <source>
        <dbReference type="Proteomes" id="UP000624244"/>
    </source>
</evidence>
<sequence>MSRPTVSKAKTSYPIFAATFASNRPGILVVGGGGGAGRTGVKNQITAFDFSSRAPTVEAIAEIEASKDDSITCLENLSTKDGLILFAGNNSSEEDRLAARNEHLRAFELRFPKSKGTSSGAEKAEGSIDFLSKTTLFTTPQSVGAKKEGYQRIIRLSPPQRTTTNTLNRRVGAIASGLAGDENEVVIFNATSTKPTNQDVIERIKLHKGQEANDLDIFTQEEGQFRVVYVTDQEVFLQEIGYEFEQRKTKGRNEHRKVYTLPHVEKGARSKLRGVRWLSPKHLLLLANKPNRSGVELLLFHFYQDGGSIALRKALPKHVKAATDMDVAILDADDQGAYQIAIAIAAIDMSLTVYTMDYHGPSRDSLSAFHSCNSYDNVHDFQMTKVVFSPFYKPESPKGRPSTPYLRLASTSLGNTISVETFPLQNIGSRHVLQTAQSRNLFTAATYLVTAMVIAVIALLIQSLLDPEGNLTKGILPASLQNAAGQHKTFGETLREKRHQAVLNNADSPVVKTSQRIADLLHIHLPHVLSDETASADIPPEPKALVVHHDAESDGTLSTEVHEGDEEVLKKHAAARRWDELSKEEKHIWREKLSEAGMWAVGEGETILKSIFFGQLGGLVGQAAQGVLGG</sequence>